<sequence length="117" mass="13201">MQANKKKCLCSEPILKIKNIVLVKICYSPSTGNGLLLCRTSQLDERSNAVIQENEKIRNCLCSEPILAVKNIVLVEICNSPSYGNILFFCRNSQLDERNNAVIHENEKRTTCALNLF</sequence>
<gene>
    <name evidence="1" type="ORF">AVEN_264286_1</name>
</gene>
<reference evidence="1 2" key="1">
    <citation type="journal article" date="2019" name="Sci. Rep.">
        <title>Orb-weaving spider Araneus ventricosus genome elucidates the spidroin gene catalogue.</title>
        <authorList>
            <person name="Kono N."/>
            <person name="Nakamura H."/>
            <person name="Ohtoshi R."/>
            <person name="Moran D.A.P."/>
            <person name="Shinohara A."/>
            <person name="Yoshida Y."/>
            <person name="Fujiwara M."/>
            <person name="Mori M."/>
            <person name="Tomita M."/>
            <person name="Arakawa K."/>
        </authorList>
    </citation>
    <scope>NUCLEOTIDE SEQUENCE [LARGE SCALE GENOMIC DNA]</scope>
</reference>
<dbReference type="AlphaFoldDB" id="A0A4Y2LBR9"/>
<proteinExistence type="predicted"/>
<dbReference type="Proteomes" id="UP000499080">
    <property type="component" value="Unassembled WGS sequence"/>
</dbReference>
<evidence type="ECO:0000313" key="2">
    <source>
        <dbReference type="Proteomes" id="UP000499080"/>
    </source>
</evidence>
<dbReference type="EMBL" id="BGPR01118019">
    <property type="protein sequence ID" value="GBN11620.1"/>
    <property type="molecule type" value="Genomic_DNA"/>
</dbReference>
<organism evidence="1 2">
    <name type="scientific">Araneus ventricosus</name>
    <name type="common">Orbweaver spider</name>
    <name type="synonym">Epeira ventricosa</name>
    <dbReference type="NCBI Taxonomy" id="182803"/>
    <lineage>
        <taxon>Eukaryota</taxon>
        <taxon>Metazoa</taxon>
        <taxon>Ecdysozoa</taxon>
        <taxon>Arthropoda</taxon>
        <taxon>Chelicerata</taxon>
        <taxon>Arachnida</taxon>
        <taxon>Araneae</taxon>
        <taxon>Araneomorphae</taxon>
        <taxon>Entelegynae</taxon>
        <taxon>Araneoidea</taxon>
        <taxon>Araneidae</taxon>
        <taxon>Araneus</taxon>
    </lineage>
</organism>
<comment type="caution">
    <text evidence="1">The sequence shown here is derived from an EMBL/GenBank/DDBJ whole genome shotgun (WGS) entry which is preliminary data.</text>
</comment>
<name>A0A4Y2LBR9_ARAVE</name>
<keyword evidence="2" id="KW-1185">Reference proteome</keyword>
<protein>
    <submittedName>
        <fullName evidence="1">Uncharacterized protein</fullName>
    </submittedName>
</protein>
<accession>A0A4Y2LBR9</accession>
<evidence type="ECO:0000313" key="1">
    <source>
        <dbReference type="EMBL" id="GBN11620.1"/>
    </source>
</evidence>